<protein>
    <submittedName>
        <fullName evidence="2">Uncharacterized protein</fullName>
    </submittedName>
</protein>
<dbReference type="EnsemblProtists" id="EOD27291">
    <property type="protein sequence ID" value="EOD27291"/>
    <property type="gene ID" value="EMIHUDRAFT_457205"/>
</dbReference>
<name>A0A0D3JUV6_EMIH1</name>
<feature type="compositionally biased region" description="Low complexity" evidence="1">
    <location>
        <begin position="16"/>
        <end position="28"/>
    </location>
</feature>
<feature type="compositionally biased region" description="Basic and acidic residues" evidence="1">
    <location>
        <begin position="294"/>
        <end position="310"/>
    </location>
</feature>
<keyword evidence="3" id="KW-1185">Reference proteome</keyword>
<dbReference type="AlphaFoldDB" id="A0A0D3JUV6"/>
<feature type="compositionally biased region" description="Low complexity" evidence="1">
    <location>
        <begin position="475"/>
        <end position="500"/>
    </location>
</feature>
<dbReference type="KEGG" id="ehx:EMIHUDRAFT_457205"/>
<dbReference type="HOGENOM" id="CLU_534859_0_0_1"/>
<dbReference type="Proteomes" id="UP000013827">
    <property type="component" value="Unassembled WGS sequence"/>
</dbReference>
<dbReference type="PaxDb" id="2903-EOD27291"/>
<feature type="region of interest" description="Disordered" evidence="1">
    <location>
        <begin position="232"/>
        <end position="334"/>
    </location>
</feature>
<dbReference type="GeneID" id="17272836"/>
<organism evidence="2 3">
    <name type="scientific">Emiliania huxleyi (strain CCMP1516)</name>
    <dbReference type="NCBI Taxonomy" id="280463"/>
    <lineage>
        <taxon>Eukaryota</taxon>
        <taxon>Haptista</taxon>
        <taxon>Haptophyta</taxon>
        <taxon>Prymnesiophyceae</taxon>
        <taxon>Isochrysidales</taxon>
        <taxon>Noelaerhabdaceae</taxon>
        <taxon>Emiliania</taxon>
    </lineage>
</organism>
<accession>A0A0D3JUV6</accession>
<evidence type="ECO:0000313" key="2">
    <source>
        <dbReference type="EnsemblProtists" id="EOD27291"/>
    </source>
</evidence>
<feature type="region of interest" description="Disordered" evidence="1">
    <location>
        <begin position="1"/>
        <end position="87"/>
    </location>
</feature>
<feature type="compositionally biased region" description="Basic and acidic residues" evidence="1">
    <location>
        <begin position="501"/>
        <end position="510"/>
    </location>
</feature>
<sequence>AILAGHEPGGDGRDNSASCSAAADAGPWHPGGRGGPVGRRAIRHPSHQEGSGSLRRHGSETPASASGERHRARAGAADGRGGARARLRRAAPAPLVCAPDCQAPQDGRAFAADHASDHASGRGLAVAVQGAGAARVVLVAPLRLPLQRRRDDARSRLCDRKRLRLDWQDGPVDERGGGRAVDAGVEASVAPLLLRRDHPLPRRALAPGLHGAAEATRVRDAQGAQPDVWAGRALGADDADGPHRRQPRAGGARRADLEADPQPAGHRVGPAACARDAGDDAGGRRRQVGHAARAARDAHPHATRQADRRAASKPGGAAGGAGSGAPRAAQAGRGCGGAQAVEPAVPALADARASGSHRAAARAVRLPAGGGHLALRLPACRLAARRRGRRRRRCAAGVLGAASVVAPVARRCVGGRKVGGGGGGGGRGGGELSLRLPLPPFLARALPPPPPSLPPSPLFSSFPLSLSSPLSPPSDLLFGGLAGSTRPRSAEAAAETATARELPREFPRPS</sequence>
<evidence type="ECO:0000256" key="1">
    <source>
        <dbReference type="SAM" id="MobiDB-lite"/>
    </source>
</evidence>
<evidence type="ECO:0000313" key="3">
    <source>
        <dbReference type="Proteomes" id="UP000013827"/>
    </source>
</evidence>
<dbReference type="RefSeq" id="XP_005779720.1">
    <property type="nucleotide sequence ID" value="XM_005779663.1"/>
</dbReference>
<reference evidence="2" key="2">
    <citation type="submission" date="2024-10" db="UniProtKB">
        <authorList>
            <consortium name="EnsemblProtists"/>
        </authorList>
    </citation>
    <scope>IDENTIFICATION</scope>
</reference>
<reference evidence="3" key="1">
    <citation type="journal article" date="2013" name="Nature">
        <title>Pan genome of the phytoplankton Emiliania underpins its global distribution.</title>
        <authorList>
            <person name="Read B.A."/>
            <person name="Kegel J."/>
            <person name="Klute M.J."/>
            <person name="Kuo A."/>
            <person name="Lefebvre S.C."/>
            <person name="Maumus F."/>
            <person name="Mayer C."/>
            <person name="Miller J."/>
            <person name="Monier A."/>
            <person name="Salamov A."/>
            <person name="Young J."/>
            <person name="Aguilar M."/>
            <person name="Claverie J.M."/>
            <person name="Frickenhaus S."/>
            <person name="Gonzalez K."/>
            <person name="Herman E.K."/>
            <person name="Lin Y.C."/>
            <person name="Napier J."/>
            <person name="Ogata H."/>
            <person name="Sarno A.F."/>
            <person name="Shmutz J."/>
            <person name="Schroeder D."/>
            <person name="de Vargas C."/>
            <person name="Verret F."/>
            <person name="von Dassow P."/>
            <person name="Valentin K."/>
            <person name="Van de Peer Y."/>
            <person name="Wheeler G."/>
            <person name="Dacks J.B."/>
            <person name="Delwiche C.F."/>
            <person name="Dyhrman S.T."/>
            <person name="Glockner G."/>
            <person name="John U."/>
            <person name="Richards T."/>
            <person name="Worden A.Z."/>
            <person name="Zhang X."/>
            <person name="Grigoriev I.V."/>
            <person name="Allen A.E."/>
            <person name="Bidle K."/>
            <person name="Borodovsky M."/>
            <person name="Bowler C."/>
            <person name="Brownlee C."/>
            <person name="Cock J.M."/>
            <person name="Elias M."/>
            <person name="Gladyshev V.N."/>
            <person name="Groth M."/>
            <person name="Guda C."/>
            <person name="Hadaegh A."/>
            <person name="Iglesias-Rodriguez M.D."/>
            <person name="Jenkins J."/>
            <person name="Jones B.M."/>
            <person name="Lawson T."/>
            <person name="Leese F."/>
            <person name="Lindquist E."/>
            <person name="Lobanov A."/>
            <person name="Lomsadze A."/>
            <person name="Malik S.B."/>
            <person name="Marsh M.E."/>
            <person name="Mackinder L."/>
            <person name="Mock T."/>
            <person name="Mueller-Roeber B."/>
            <person name="Pagarete A."/>
            <person name="Parker M."/>
            <person name="Probert I."/>
            <person name="Quesneville H."/>
            <person name="Raines C."/>
            <person name="Rensing S.A."/>
            <person name="Riano-Pachon D.M."/>
            <person name="Richier S."/>
            <person name="Rokitta S."/>
            <person name="Shiraiwa Y."/>
            <person name="Soanes D.M."/>
            <person name="van der Giezen M."/>
            <person name="Wahlund T.M."/>
            <person name="Williams B."/>
            <person name="Wilson W."/>
            <person name="Wolfe G."/>
            <person name="Wurch L.L."/>
        </authorList>
    </citation>
    <scope>NUCLEOTIDE SEQUENCE</scope>
</reference>
<feature type="region of interest" description="Disordered" evidence="1">
    <location>
        <begin position="475"/>
        <end position="510"/>
    </location>
</feature>
<proteinExistence type="predicted"/>